<dbReference type="Pfam" id="PF18803">
    <property type="entry name" value="CxC2"/>
    <property type="match status" value="1"/>
</dbReference>
<accession>A0A409X7W0</accession>
<keyword evidence="3" id="KW-1185">Reference proteome</keyword>
<evidence type="ECO:0000313" key="3">
    <source>
        <dbReference type="Proteomes" id="UP000284706"/>
    </source>
</evidence>
<dbReference type="EMBL" id="NHYE01004002">
    <property type="protein sequence ID" value="PPQ86807.1"/>
    <property type="molecule type" value="Genomic_DNA"/>
</dbReference>
<sequence length="482" mass="54640">MATRSAKRQRTTLRGYHQDWVPAEEDEADDFVHAREGSLRRKGNHVRMSVVPRVAERVSGIDSWLKPSFWPTPDSTEFALDESSELYDQAVEADIMEDATPAVAAQKKKRKKPTKARPNVVWKEQYRQIFLDEMLHWSGRGDFQHSEKCPDCLARSTPSPGLPEYRCIECMVPDLTCSSCCVKRHRMHPFHRIEKWDSQQFISVLLKSLGLKIQLNHTGSLCENPIPAQSNLLVLHTNGIHDVALLYCGCSRALPHNIQLLRRRLYPASQIRIRTCATFELLDTLHKFALTTKGSSYDFYRALEKLTNNTGINVPKSRYKPLCRMILQWRHLKLLKWGGRGHDPTGVDGTQNGELALRCPSCPHPGINLPESWEDVPDQYKYLFMMIICMDANFRLKNQLVSNYSQDPGLGIGWAYLLPRQAYESYVLSRASDDDISTCVGFQALAKANTKFSVGLRYTGVGAAVCGRSEMILPCGVGNLQK</sequence>
<organism evidence="2 3">
    <name type="scientific">Gymnopilus dilepis</name>
    <dbReference type="NCBI Taxonomy" id="231916"/>
    <lineage>
        <taxon>Eukaryota</taxon>
        <taxon>Fungi</taxon>
        <taxon>Dikarya</taxon>
        <taxon>Basidiomycota</taxon>
        <taxon>Agaricomycotina</taxon>
        <taxon>Agaricomycetes</taxon>
        <taxon>Agaricomycetidae</taxon>
        <taxon>Agaricales</taxon>
        <taxon>Agaricineae</taxon>
        <taxon>Hymenogastraceae</taxon>
        <taxon>Gymnopilus</taxon>
    </lineage>
</organism>
<dbReference type="InterPro" id="IPR041457">
    <property type="entry name" value="CxC2_KDZ-assoc"/>
</dbReference>
<dbReference type="Pfam" id="PF18758">
    <property type="entry name" value="KDZ"/>
    <property type="match status" value="1"/>
</dbReference>
<reference evidence="2 3" key="1">
    <citation type="journal article" date="2018" name="Evol. Lett.">
        <title>Horizontal gene cluster transfer increased hallucinogenic mushroom diversity.</title>
        <authorList>
            <person name="Reynolds H.T."/>
            <person name="Vijayakumar V."/>
            <person name="Gluck-Thaler E."/>
            <person name="Korotkin H.B."/>
            <person name="Matheny P.B."/>
            <person name="Slot J.C."/>
        </authorList>
    </citation>
    <scope>NUCLEOTIDE SEQUENCE [LARGE SCALE GENOMIC DNA]</scope>
    <source>
        <strain evidence="2 3">SRW20</strain>
    </source>
</reference>
<dbReference type="STRING" id="231916.A0A409X7W0"/>
<evidence type="ECO:0000313" key="2">
    <source>
        <dbReference type="EMBL" id="PPQ86807.1"/>
    </source>
</evidence>
<dbReference type="AlphaFoldDB" id="A0A409X7W0"/>
<evidence type="ECO:0000259" key="1">
    <source>
        <dbReference type="Pfam" id="PF18803"/>
    </source>
</evidence>
<feature type="domain" description="CxC2-like cysteine cluster KDZ transposase-associated" evidence="1">
    <location>
        <begin position="206"/>
        <end position="311"/>
    </location>
</feature>
<feature type="non-terminal residue" evidence="2">
    <location>
        <position position="482"/>
    </location>
</feature>
<name>A0A409X7W0_9AGAR</name>
<comment type="caution">
    <text evidence="2">The sequence shown here is derived from an EMBL/GenBank/DDBJ whole genome shotgun (WGS) entry which is preliminary data.</text>
</comment>
<gene>
    <name evidence="2" type="ORF">CVT26_004271</name>
</gene>
<proteinExistence type="predicted"/>
<dbReference type="InParanoid" id="A0A409X7W0"/>
<dbReference type="Proteomes" id="UP000284706">
    <property type="component" value="Unassembled WGS sequence"/>
</dbReference>
<dbReference type="InterPro" id="IPR040521">
    <property type="entry name" value="KDZ"/>
</dbReference>
<protein>
    <recommendedName>
        <fullName evidence="1">CxC2-like cysteine cluster KDZ transposase-associated domain-containing protein</fullName>
    </recommendedName>
</protein>
<dbReference type="OrthoDB" id="3004525at2759"/>